<evidence type="ECO:0000256" key="1">
    <source>
        <dbReference type="SAM" id="MobiDB-lite"/>
    </source>
</evidence>
<feature type="non-terminal residue" evidence="2">
    <location>
        <position position="1"/>
    </location>
</feature>
<sequence>TPPRPVVKATDREVARGLTSGTGDFQVMTTGRSTDRGPYHVHSDSQAAIHIACNPVFHERTKHVDLGCHFVRQQFLAGLISLSFVPSSSQLANLFTKALGGPSHFLFMSKMGVVSLPSILKRGVGNKNQASTYHSHNHGSNADVGRENKKSTLEPVEINSYTLMKKKQDTWQHHNRGLIT</sequence>
<keyword evidence="3" id="KW-1185">Reference proteome</keyword>
<dbReference type="AlphaFoldDB" id="A0AAF0U3G9"/>
<evidence type="ECO:0000313" key="3">
    <source>
        <dbReference type="Proteomes" id="UP001234989"/>
    </source>
</evidence>
<feature type="compositionally biased region" description="Polar residues" evidence="1">
    <location>
        <begin position="128"/>
        <end position="140"/>
    </location>
</feature>
<accession>A0AAF0U3G9</accession>
<gene>
    <name evidence="2" type="ORF">MTR67_031948</name>
</gene>
<dbReference type="EMBL" id="CP133618">
    <property type="protein sequence ID" value="WMV38563.1"/>
    <property type="molecule type" value="Genomic_DNA"/>
</dbReference>
<reference evidence="2" key="1">
    <citation type="submission" date="2023-08" db="EMBL/GenBank/DDBJ databases">
        <title>A de novo genome assembly of Solanum verrucosum Schlechtendal, a Mexican diploid species geographically isolated from the other diploid A-genome species in potato relatives.</title>
        <authorList>
            <person name="Hosaka K."/>
        </authorList>
    </citation>
    <scope>NUCLEOTIDE SEQUENCE</scope>
    <source>
        <tissue evidence="2">Young leaves</tissue>
    </source>
</reference>
<dbReference type="Proteomes" id="UP001234989">
    <property type="component" value="Chromosome 7"/>
</dbReference>
<evidence type="ECO:0000313" key="2">
    <source>
        <dbReference type="EMBL" id="WMV38563.1"/>
    </source>
</evidence>
<dbReference type="CDD" id="cd09272">
    <property type="entry name" value="RNase_HI_RT_Ty1"/>
    <property type="match status" value="1"/>
</dbReference>
<name>A0AAF0U3G9_SOLVR</name>
<organism evidence="2 3">
    <name type="scientific">Solanum verrucosum</name>
    <dbReference type="NCBI Taxonomy" id="315347"/>
    <lineage>
        <taxon>Eukaryota</taxon>
        <taxon>Viridiplantae</taxon>
        <taxon>Streptophyta</taxon>
        <taxon>Embryophyta</taxon>
        <taxon>Tracheophyta</taxon>
        <taxon>Spermatophyta</taxon>
        <taxon>Magnoliopsida</taxon>
        <taxon>eudicotyledons</taxon>
        <taxon>Gunneridae</taxon>
        <taxon>Pentapetalae</taxon>
        <taxon>asterids</taxon>
        <taxon>lamiids</taxon>
        <taxon>Solanales</taxon>
        <taxon>Solanaceae</taxon>
        <taxon>Solanoideae</taxon>
        <taxon>Solaneae</taxon>
        <taxon>Solanum</taxon>
    </lineage>
</organism>
<protein>
    <submittedName>
        <fullName evidence="2">Uncharacterized protein</fullName>
    </submittedName>
</protein>
<proteinExistence type="predicted"/>
<feature type="region of interest" description="Disordered" evidence="1">
    <location>
        <begin position="128"/>
        <end position="149"/>
    </location>
</feature>